<sequence>MIAVSEPSLFKLYASDSFVQPPARGKHECSQKRPNKLAIKTVQTACRNETSDR</sequence>
<organism evidence="1">
    <name type="scientific">Anguilla anguilla</name>
    <name type="common">European freshwater eel</name>
    <name type="synonym">Muraena anguilla</name>
    <dbReference type="NCBI Taxonomy" id="7936"/>
    <lineage>
        <taxon>Eukaryota</taxon>
        <taxon>Metazoa</taxon>
        <taxon>Chordata</taxon>
        <taxon>Craniata</taxon>
        <taxon>Vertebrata</taxon>
        <taxon>Euteleostomi</taxon>
        <taxon>Actinopterygii</taxon>
        <taxon>Neopterygii</taxon>
        <taxon>Teleostei</taxon>
        <taxon>Anguilliformes</taxon>
        <taxon>Anguillidae</taxon>
        <taxon>Anguilla</taxon>
    </lineage>
</organism>
<proteinExistence type="predicted"/>
<dbReference type="AlphaFoldDB" id="A0A0E9UGA3"/>
<protein>
    <submittedName>
        <fullName evidence="1">Uncharacterized protein</fullName>
    </submittedName>
</protein>
<evidence type="ECO:0000313" key="1">
    <source>
        <dbReference type="EMBL" id="JAH64787.1"/>
    </source>
</evidence>
<name>A0A0E9UGA3_ANGAN</name>
<reference evidence="1" key="1">
    <citation type="submission" date="2014-11" db="EMBL/GenBank/DDBJ databases">
        <authorList>
            <person name="Amaro Gonzalez C."/>
        </authorList>
    </citation>
    <scope>NUCLEOTIDE SEQUENCE</scope>
</reference>
<dbReference type="EMBL" id="GBXM01043790">
    <property type="protein sequence ID" value="JAH64787.1"/>
    <property type="molecule type" value="Transcribed_RNA"/>
</dbReference>
<reference evidence="1" key="2">
    <citation type="journal article" date="2015" name="Fish Shellfish Immunol.">
        <title>Early steps in the European eel (Anguilla anguilla)-Vibrio vulnificus interaction in the gills: Role of the RtxA13 toxin.</title>
        <authorList>
            <person name="Callol A."/>
            <person name="Pajuelo D."/>
            <person name="Ebbesson L."/>
            <person name="Teles M."/>
            <person name="MacKenzie S."/>
            <person name="Amaro C."/>
        </authorList>
    </citation>
    <scope>NUCLEOTIDE SEQUENCE</scope>
</reference>
<accession>A0A0E9UGA3</accession>